<dbReference type="OrthoDB" id="1754178at2"/>
<feature type="domain" description="DUF1540" evidence="1">
    <location>
        <begin position="5"/>
        <end position="42"/>
    </location>
</feature>
<reference evidence="2 3" key="1">
    <citation type="submission" date="2016-11" db="EMBL/GenBank/DDBJ databases">
        <authorList>
            <person name="Jaros S."/>
            <person name="Januszkiewicz K."/>
            <person name="Wedrychowicz H."/>
        </authorList>
    </citation>
    <scope>NUCLEOTIDE SEQUENCE [LARGE SCALE GENOMIC DNA]</scope>
    <source>
        <strain evidence="2 3">DSM 21864</strain>
    </source>
</reference>
<proteinExistence type="predicted"/>
<accession>A0A1M6H352</accession>
<dbReference type="AlphaFoldDB" id="A0A1M6H352"/>
<dbReference type="STRING" id="1121298.SAMN05444401_2351"/>
<keyword evidence="3" id="KW-1185">Reference proteome</keyword>
<gene>
    <name evidence="2" type="ORF">SAMN05444401_2351</name>
</gene>
<dbReference type="Pfam" id="PF07561">
    <property type="entry name" value="DUF1540"/>
    <property type="match status" value="2"/>
</dbReference>
<evidence type="ECO:0000313" key="3">
    <source>
        <dbReference type="Proteomes" id="UP000184080"/>
    </source>
</evidence>
<dbReference type="InterPro" id="IPR011437">
    <property type="entry name" value="DUF1540"/>
</dbReference>
<feature type="domain" description="DUF1540" evidence="1">
    <location>
        <begin position="78"/>
        <end position="116"/>
    </location>
</feature>
<dbReference type="RefSeq" id="WP_073006726.1">
    <property type="nucleotide sequence ID" value="NZ_FQZO01000003.1"/>
</dbReference>
<evidence type="ECO:0000259" key="1">
    <source>
        <dbReference type="Pfam" id="PF07561"/>
    </source>
</evidence>
<dbReference type="Proteomes" id="UP000184080">
    <property type="component" value="Unassembled WGS sequence"/>
</dbReference>
<protein>
    <recommendedName>
        <fullName evidence="1">DUF1540 domain-containing protein</fullName>
    </recommendedName>
</protein>
<dbReference type="EMBL" id="FQZO01000003">
    <property type="protein sequence ID" value="SHJ16638.1"/>
    <property type="molecule type" value="Genomic_DNA"/>
</dbReference>
<evidence type="ECO:0000313" key="2">
    <source>
        <dbReference type="EMBL" id="SHJ16638.1"/>
    </source>
</evidence>
<name>A0A1M6H352_9CLOT</name>
<organism evidence="2 3">
    <name type="scientific">Clostridium amylolyticum</name>
    <dbReference type="NCBI Taxonomy" id="1121298"/>
    <lineage>
        <taxon>Bacteria</taxon>
        <taxon>Bacillati</taxon>
        <taxon>Bacillota</taxon>
        <taxon>Clostridia</taxon>
        <taxon>Eubacteriales</taxon>
        <taxon>Clostridiaceae</taxon>
        <taxon>Clostridium</taxon>
    </lineage>
</organism>
<sequence length="119" mass="12967">MTRLSCNASSCINYTGGFCAAATIHVIGGDAKTSKETRCSTFAERGVMNAFAGMANTNISGELRQLITMEEYALTPNILCEAEKCRYNMKGRCSASNIQIIGEKAETTEETQCETFREV</sequence>